<name>A0A8H3EXT5_9LECA</name>
<feature type="region of interest" description="Disordered" evidence="1">
    <location>
        <begin position="91"/>
        <end position="118"/>
    </location>
</feature>
<reference evidence="3" key="1">
    <citation type="submission" date="2021-03" db="EMBL/GenBank/DDBJ databases">
        <authorList>
            <person name="Tagirdzhanova G."/>
        </authorList>
    </citation>
    <scope>NUCLEOTIDE SEQUENCE</scope>
</reference>
<evidence type="ECO:0000313" key="4">
    <source>
        <dbReference type="Proteomes" id="UP000664203"/>
    </source>
</evidence>
<dbReference type="AlphaFoldDB" id="A0A8H3EXT5"/>
<feature type="signal peptide" evidence="2">
    <location>
        <begin position="1"/>
        <end position="19"/>
    </location>
</feature>
<accession>A0A8H3EXT5</accession>
<evidence type="ECO:0000256" key="2">
    <source>
        <dbReference type="SAM" id="SignalP"/>
    </source>
</evidence>
<keyword evidence="2" id="KW-0732">Signal</keyword>
<keyword evidence="4" id="KW-1185">Reference proteome</keyword>
<protein>
    <submittedName>
        <fullName evidence="3">Uncharacterized protein</fullName>
    </submittedName>
</protein>
<proteinExistence type="predicted"/>
<comment type="caution">
    <text evidence="3">The sequence shown here is derived from an EMBL/GenBank/DDBJ whole genome shotgun (WGS) entry which is preliminary data.</text>
</comment>
<feature type="chain" id="PRO_5034558989" evidence="2">
    <location>
        <begin position="20"/>
        <end position="118"/>
    </location>
</feature>
<dbReference type="OrthoDB" id="5367194at2759"/>
<feature type="compositionally biased region" description="Polar residues" evidence="1">
    <location>
        <begin position="91"/>
        <end position="105"/>
    </location>
</feature>
<dbReference type="Proteomes" id="UP000664203">
    <property type="component" value="Unassembled WGS sequence"/>
</dbReference>
<organism evidence="3 4">
    <name type="scientific">Alectoria fallacina</name>
    <dbReference type="NCBI Taxonomy" id="1903189"/>
    <lineage>
        <taxon>Eukaryota</taxon>
        <taxon>Fungi</taxon>
        <taxon>Dikarya</taxon>
        <taxon>Ascomycota</taxon>
        <taxon>Pezizomycotina</taxon>
        <taxon>Lecanoromycetes</taxon>
        <taxon>OSLEUM clade</taxon>
        <taxon>Lecanoromycetidae</taxon>
        <taxon>Lecanorales</taxon>
        <taxon>Lecanorineae</taxon>
        <taxon>Parmeliaceae</taxon>
        <taxon>Alectoria</taxon>
    </lineage>
</organism>
<sequence length="118" mass="12019">MHHYQTLLAALFAATAAVAKDPWVSSFYNADCTGPGAGDAVSIDGDSCVVFDPVYDAVAVNFGTMLSEIDSLSVYTDANCSASSGLAITSNMGDGSPQACVSQSARGAKWGSVQKTGV</sequence>
<dbReference type="EMBL" id="CAJPDR010000063">
    <property type="protein sequence ID" value="CAF9913590.1"/>
    <property type="molecule type" value="Genomic_DNA"/>
</dbReference>
<evidence type="ECO:0000256" key="1">
    <source>
        <dbReference type="SAM" id="MobiDB-lite"/>
    </source>
</evidence>
<evidence type="ECO:0000313" key="3">
    <source>
        <dbReference type="EMBL" id="CAF9913590.1"/>
    </source>
</evidence>
<gene>
    <name evidence="3" type="ORF">ALECFALPRED_008917</name>
</gene>